<evidence type="ECO:0000313" key="1">
    <source>
        <dbReference type="EMBL" id="EME86736.1"/>
    </source>
</evidence>
<dbReference type="STRING" id="383855.M3AQ65"/>
<dbReference type="EMBL" id="KB446556">
    <property type="protein sequence ID" value="EME86736.1"/>
    <property type="molecule type" value="Genomic_DNA"/>
</dbReference>
<dbReference type="eggNOG" id="ENOG502RWEH">
    <property type="taxonomic scope" value="Eukaryota"/>
</dbReference>
<dbReference type="Proteomes" id="UP000016932">
    <property type="component" value="Unassembled WGS sequence"/>
</dbReference>
<dbReference type="KEGG" id="pfj:MYCFIDRAFT_172432"/>
<accession>M3AQ65</accession>
<reference evidence="1 2" key="1">
    <citation type="journal article" date="2012" name="PLoS Pathog.">
        <title>Diverse lifestyles and strategies of plant pathogenesis encoded in the genomes of eighteen Dothideomycetes fungi.</title>
        <authorList>
            <person name="Ohm R.A."/>
            <person name="Feau N."/>
            <person name="Henrissat B."/>
            <person name="Schoch C.L."/>
            <person name="Horwitz B.A."/>
            <person name="Barry K.W."/>
            <person name="Condon B.J."/>
            <person name="Copeland A.C."/>
            <person name="Dhillon B."/>
            <person name="Glaser F."/>
            <person name="Hesse C.N."/>
            <person name="Kosti I."/>
            <person name="LaButti K."/>
            <person name="Lindquist E.A."/>
            <person name="Lucas S."/>
            <person name="Salamov A.A."/>
            <person name="Bradshaw R.E."/>
            <person name="Ciuffetti L."/>
            <person name="Hamelin R.C."/>
            <person name="Kema G.H.J."/>
            <person name="Lawrence C."/>
            <person name="Scott J.A."/>
            <person name="Spatafora J.W."/>
            <person name="Turgeon B.G."/>
            <person name="de Wit P.J.G.M."/>
            <person name="Zhong S."/>
            <person name="Goodwin S.B."/>
            <person name="Grigoriev I.V."/>
        </authorList>
    </citation>
    <scope>NUCLEOTIDE SEQUENCE [LARGE SCALE GENOMIC DNA]</scope>
    <source>
        <strain evidence="1 2">CIRAD86</strain>
    </source>
</reference>
<dbReference type="RefSeq" id="XP_007923908.1">
    <property type="nucleotide sequence ID" value="XM_007925717.1"/>
</dbReference>
<keyword evidence="2" id="KW-1185">Reference proteome</keyword>
<dbReference type="HOGENOM" id="CLU_710040_0_0_1"/>
<dbReference type="OrthoDB" id="2624308at2759"/>
<name>M3AQ65_PSEFD</name>
<dbReference type="AlphaFoldDB" id="M3AQ65"/>
<dbReference type="VEuPathDB" id="FungiDB:MYCFIDRAFT_172432"/>
<dbReference type="GeneID" id="19332793"/>
<protein>
    <submittedName>
        <fullName evidence="1">Uncharacterized protein</fullName>
    </submittedName>
</protein>
<proteinExistence type="predicted"/>
<gene>
    <name evidence="1" type="ORF">MYCFIDRAFT_172432</name>
</gene>
<sequence length="389" mass="42849">MEVLPLSGSRISSEYGGKRLALQFFEHGAPRISSIAIALLATPSLPGQINSRDGAGKFLLIYSLIAILGAPDLVRFLDGGKFWNAQPWLFGFEGHLNMEKRIFGTPLRSLQCAPYSSPLSRHHPNTYGECVGVDPTTGPETARIARNAAAWRLEVFTIVDTENMEVTMFQAGRPPRGKWNAKSDTRTQITFCNYFLTGKNSSLESIPSYCETGLKTTTLCRSFISIQQKDPGDDRSPSQEVIRDQDLVRKESQYANSFDSVRAAAWKLRIGRAEVENFCDEQCRATINNNAGIKACPPGPHDLDERHFLLFLQSLKLKPHAPPLAATVPELPSRSLQTSPKFDFLTAIRDPGLLNNKLASHPGSTPKIFGFKSRAYAVERAGHGGSEGN</sequence>
<evidence type="ECO:0000313" key="2">
    <source>
        <dbReference type="Proteomes" id="UP000016932"/>
    </source>
</evidence>
<organism evidence="1 2">
    <name type="scientific">Pseudocercospora fijiensis (strain CIRAD86)</name>
    <name type="common">Black leaf streak disease fungus</name>
    <name type="synonym">Mycosphaerella fijiensis</name>
    <dbReference type="NCBI Taxonomy" id="383855"/>
    <lineage>
        <taxon>Eukaryota</taxon>
        <taxon>Fungi</taxon>
        <taxon>Dikarya</taxon>
        <taxon>Ascomycota</taxon>
        <taxon>Pezizomycotina</taxon>
        <taxon>Dothideomycetes</taxon>
        <taxon>Dothideomycetidae</taxon>
        <taxon>Mycosphaerellales</taxon>
        <taxon>Mycosphaerellaceae</taxon>
        <taxon>Pseudocercospora</taxon>
    </lineage>
</organism>